<evidence type="ECO:0000313" key="2">
    <source>
        <dbReference type="EMBL" id="KAL2857814.1"/>
    </source>
</evidence>
<proteinExistence type="predicted"/>
<dbReference type="EMBL" id="JBFXLU010000003">
    <property type="protein sequence ID" value="KAL2857814.1"/>
    <property type="molecule type" value="Genomic_DNA"/>
</dbReference>
<gene>
    <name evidence="2" type="ORF">BJY01DRAFT_115542</name>
</gene>
<feature type="chain" id="PRO_5047444188" description="Secreted protein" evidence="1">
    <location>
        <begin position="19"/>
        <end position="118"/>
    </location>
</feature>
<name>A0ABR4KZU1_9EURO</name>
<dbReference type="Proteomes" id="UP001610446">
    <property type="component" value="Unassembled WGS sequence"/>
</dbReference>
<organism evidence="2 3">
    <name type="scientific">Aspergillus pseudoustus</name>
    <dbReference type="NCBI Taxonomy" id="1810923"/>
    <lineage>
        <taxon>Eukaryota</taxon>
        <taxon>Fungi</taxon>
        <taxon>Dikarya</taxon>
        <taxon>Ascomycota</taxon>
        <taxon>Pezizomycotina</taxon>
        <taxon>Eurotiomycetes</taxon>
        <taxon>Eurotiomycetidae</taxon>
        <taxon>Eurotiales</taxon>
        <taxon>Aspergillaceae</taxon>
        <taxon>Aspergillus</taxon>
        <taxon>Aspergillus subgen. Nidulantes</taxon>
    </lineage>
</organism>
<evidence type="ECO:0000313" key="3">
    <source>
        <dbReference type="Proteomes" id="UP001610446"/>
    </source>
</evidence>
<sequence length="118" mass="13381">MPWYILRTLSILVVRSTLHPVPRQWVSCIVSFSHSTGSRDIISSVHVSISLADYSTGRFHHCIGIYILVSGSPAVYKARVLEHHFFSTPILTLTPYFMDTGAHGTRKLWKRCGRLARL</sequence>
<evidence type="ECO:0000256" key="1">
    <source>
        <dbReference type="SAM" id="SignalP"/>
    </source>
</evidence>
<keyword evidence="3" id="KW-1185">Reference proteome</keyword>
<feature type="signal peptide" evidence="1">
    <location>
        <begin position="1"/>
        <end position="18"/>
    </location>
</feature>
<evidence type="ECO:0008006" key="4">
    <source>
        <dbReference type="Google" id="ProtNLM"/>
    </source>
</evidence>
<reference evidence="2 3" key="1">
    <citation type="submission" date="2024-07" db="EMBL/GenBank/DDBJ databases">
        <title>Section-level genome sequencing and comparative genomics of Aspergillus sections Usti and Cavernicolus.</title>
        <authorList>
            <consortium name="Lawrence Berkeley National Laboratory"/>
            <person name="Nybo J.L."/>
            <person name="Vesth T.C."/>
            <person name="Theobald S."/>
            <person name="Frisvad J.C."/>
            <person name="Larsen T.O."/>
            <person name="Kjaerboelling I."/>
            <person name="Rothschild-Mancinelli K."/>
            <person name="Lyhne E.K."/>
            <person name="Kogle M.E."/>
            <person name="Barry K."/>
            <person name="Clum A."/>
            <person name="Na H."/>
            <person name="Ledsgaard L."/>
            <person name="Lin J."/>
            <person name="Lipzen A."/>
            <person name="Kuo A."/>
            <person name="Riley R."/>
            <person name="Mondo S."/>
            <person name="Labutti K."/>
            <person name="Haridas S."/>
            <person name="Pangalinan J."/>
            <person name="Salamov A.A."/>
            <person name="Simmons B.A."/>
            <person name="Magnuson J.K."/>
            <person name="Chen J."/>
            <person name="Drula E."/>
            <person name="Henrissat B."/>
            <person name="Wiebenga A."/>
            <person name="Lubbers R.J."/>
            <person name="Gomes A.C."/>
            <person name="Makela M.R."/>
            <person name="Stajich J."/>
            <person name="Grigoriev I.V."/>
            <person name="Mortensen U.H."/>
            <person name="De Vries R.P."/>
            <person name="Baker S.E."/>
            <person name="Andersen M.R."/>
        </authorList>
    </citation>
    <scope>NUCLEOTIDE SEQUENCE [LARGE SCALE GENOMIC DNA]</scope>
    <source>
        <strain evidence="2 3">CBS 123904</strain>
    </source>
</reference>
<comment type="caution">
    <text evidence="2">The sequence shown here is derived from an EMBL/GenBank/DDBJ whole genome shotgun (WGS) entry which is preliminary data.</text>
</comment>
<protein>
    <recommendedName>
        <fullName evidence="4">Secreted protein</fullName>
    </recommendedName>
</protein>
<keyword evidence="1" id="KW-0732">Signal</keyword>
<accession>A0ABR4KZU1</accession>